<dbReference type="Proteomes" id="UP000248198">
    <property type="component" value="Unassembled WGS sequence"/>
</dbReference>
<keyword evidence="3" id="KW-0238">DNA-binding</keyword>
<proteinExistence type="inferred from homology"/>
<reference evidence="5 6" key="1">
    <citation type="submission" date="2018-06" db="EMBL/GenBank/DDBJ databases">
        <title>Genomic Encyclopedia of Archaeal and Bacterial Type Strains, Phase II (KMG-II): from individual species to whole genera.</title>
        <authorList>
            <person name="Goeker M."/>
        </authorList>
    </citation>
    <scope>NUCLEOTIDE SEQUENCE [LARGE SCALE GENOMIC DNA]</scope>
    <source>
        <strain evidence="5 6">DSM 27372</strain>
    </source>
</reference>
<dbReference type="PIRSF" id="PIRSF019455">
    <property type="entry name" value="CopR_AtkY"/>
    <property type="match status" value="1"/>
</dbReference>
<dbReference type="SUPFAM" id="SSF46785">
    <property type="entry name" value="Winged helix' DNA-binding domain"/>
    <property type="match status" value="1"/>
</dbReference>
<dbReference type="Gene3D" id="1.10.10.10">
    <property type="entry name" value="Winged helix-like DNA-binding domain superfamily/Winged helix DNA-binding domain"/>
    <property type="match status" value="1"/>
</dbReference>
<keyword evidence="2" id="KW-0805">Transcription regulation</keyword>
<dbReference type="Pfam" id="PF03965">
    <property type="entry name" value="Penicillinase_R"/>
    <property type="match status" value="1"/>
</dbReference>
<evidence type="ECO:0000256" key="3">
    <source>
        <dbReference type="ARBA" id="ARBA00023125"/>
    </source>
</evidence>
<dbReference type="OrthoDB" id="1098508at2"/>
<dbReference type="AlphaFoldDB" id="A0A318USA9"/>
<accession>A0A318USA9</accession>
<evidence type="ECO:0000313" key="5">
    <source>
        <dbReference type="EMBL" id="PYF74459.1"/>
    </source>
</evidence>
<gene>
    <name evidence="5" type="ORF">B0O44_104631</name>
</gene>
<dbReference type="GO" id="GO:0045892">
    <property type="term" value="P:negative regulation of DNA-templated transcription"/>
    <property type="evidence" value="ECO:0007669"/>
    <property type="project" value="InterPro"/>
</dbReference>
<keyword evidence="4" id="KW-0804">Transcription</keyword>
<dbReference type="EMBL" id="QKLU01000004">
    <property type="protein sequence ID" value="PYF74459.1"/>
    <property type="molecule type" value="Genomic_DNA"/>
</dbReference>
<dbReference type="InterPro" id="IPR005650">
    <property type="entry name" value="BlaI_family"/>
</dbReference>
<keyword evidence="6" id="KW-1185">Reference proteome</keyword>
<name>A0A318USA9_9SPHI</name>
<protein>
    <submittedName>
        <fullName evidence="5">Putative transcriptional regulator</fullName>
    </submittedName>
</protein>
<sequence>MEKLTIQEEEAMQAIWQFGTGFIKDFMELLQEPKPPYTTLASTVKNLEKKGFLKSEKMANAYRYSAKVKEADYKKKFMKGFVNDYFQNSYKELVTFFAKDKKISAQELKEIINLIENPNS</sequence>
<dbReference type="GO" id="GO:0003677">
    <property type="term" value="F:DNA binding"/>
    <property type="evidence" value="ECO:0007669"/>
    <property type="project" value="UniProtKB-KW"/>
</dbReference>
<organism evidence="5 6">
    <name type="scientific">Pedobacter nutrimenti</name>
    <dbReference type="NCBI Taxonomy" id="1241337"/>
    <lineage>
        <taxon>Bacteria</taxon>
        <taxon>Pseudomonadati</taxon>
        <taxon>Bacteroidota</taxon>
        <taxon>Sphingobacteriia</taxon>
        <taxon>Sphingobacteriales</taxon>
        <taxon>Sphingobacteriaceae</taxon>
        <taxon>Pedobacter</taxon>
    </lineage>
</organism>
<comment type="similarity">
    <text evidence="1">Belongs to the BlaI transcriptional regulatory family.</text>
</comment>
<dbReference type="InterPro" id="IPR036388">
    <property type="entry name" value="WH-like_DNA-bd_sf"/>
</dbReference>
<comment type="caution">
    <text evidence="5">The sequence shown here is derived from an EMBL/GenBank/DDBJ whole genome shotgun (WGS) entry which is preliminary data.</text>
</comment>
<evidence type="ECO:0000313" key="6">
    <source>
        <dbReference type="Proteomes" id="UP000248198"/>
    </source>
</evidence>
<dbReference type="RefSeq" id="WP_110831796.1">
    <property type="nucleotide sequence ID" value="NZ_QKLU01000004.1"/>
</dbReference>
<evidence type="ECO:0000256" key="1">
    <source>
        <dbReference type="ARBA" id="ARBA00011046"/>
    </source>
</evidence>
<dbReference type="InterPro" id="IPR036390">
    <property type="entry name" value="WH_DNA-bd_sf"/>
</dbReference>
<evidence type="ECO:0000256" key="4">
    <source>
        <dbReference type="ARBA" id="ARBA00023163"/>
    </source>
</evidence>
<evidence type="ECO:0000256" key="2">
    <source>
        <dbReference type="ARBA" id="ARBA00023015"/>
    </source>
</evidence>
<dbReference type="Gene3D" id="1.10.4040.10">
    <property type="entry name" value="Penicillinase repressor domain"/>
    <property type="match status" value="1"/>
</dbReference>